<proteinExistence type="predicted"/>
<dbReference type="VEuPathDB" id="VectorBase:PPAI003192"/>
<dbReference type="InterPro" id="IPR037645">
    <property type="entry name" value="KCT2"/>
</dbReference>
<dbReference type="EMBL" id="AJVK01026254">
    <property type="status" value="NOT_ANNOTATED_CDS"/>
    <property type="molecule type" value="Genomic_DNA"/>
</dbReference>
<feature type="chain" id="PRO_5043713811" evidence="3">
    <location>
        <begin position="18"/>
        <end position="445"/>
    </location>
</feature>
<evidence type="ECO:0000313" key="4">
    <source>
        <dbReference type="EnsemblMetazoa" id="PPAI003192-PA"/>
    </source>
</evidence>
<feature type="signal peptide" evidence="3">
    <location>
        <begin position="1"/>
        <end position="17"/>
    </location>
</feature>
<protein>
    <submittedName>
        <fullName evidence="4">Uncharacterized protein</fullName>
    </submittedName>
</protein>
<feature type="compositionally biased region" description="Polar residues" evidence="1">
    <location>
        <begin position="213"/>
        <end position="223"/>
    </location>
</feature>
<dbReference type="AlphaFoldDB" id="A0A1B0D6T3"/>
<feature type="region of interest" description="Disordered" evidence="1">
    <location>
        <begin position="154"/>
        <end position="342"/>
    </location>
</feature>
<feature type="compositionally biased region" description="Acidic residues" evidence="1">
    <location>
        <begin position="304"/>
        <end position="321"/>
    </location>
</feature>
<organism evidence="4 5">
    <name type="scientific">Phlebotomus papatasi</name>
    <name type="common">Sandfly</name>
    <dbReference type="NCBI Taxonomy" id="29031"/>
    <lineage>
        <taxon>Eukaryota</taxon>
        <taxon>Metazoa</taxon>
        <taxon>Ecdysozoa</taxon>
        <taxon>Arthropoda</taxon>
        <taxon>Hexapoda</taxon>
        <taxon>Insecta</taxon>
        <taxon>Pterygota</taxon>
        <taxon>Neoptera</taxon>
        <taxon>Endopterygota</taxon>
        <taxon>Diptera</taxon>
        <taxon>Nematocera</taxon>
        <taxon>Psychodoidea</taxon>
        <taxon>Psychodidae</taxon>
        <taxon>Phlebotomus</taxon>
        <taxon>Phlebotomus</taxon>
    </lineage>
</organism>
<dbReference type="PANTHER" id="PTHR16502">
    <property type="entry name" value="KERATINOCYTE-ASSOCIATED TRANSMEMBRANE PROTEIN 2"/>
    <property type="match status" value="1"/>
</dbReference>
<accession>A0A1B0D6T3</accession>
<name>A0A1B0D6T3_PHLPP</name>
<dbReference type="Proteomes" id="UP000092462">
    <property type="component" value="Unassembled WGS sequence"/>
</dbReference>
<keyword evidence="2" id="KW-0812">Transmembrane</keyword>
<feature type="transmembrane region" description="Helical" evidence="2">
    <location>
        <begin position="374"/>
        <end position="392"/>
    </location>
</feature>
<dbReference type="VEuPathDB" id="VectorBase:PPAPM1_007744"/>
<evidence type="ECO:0000256" key="2">
    <source>
        <dbReference type="SAM" id="Phobius"/>
    </source>
</evidence>
<dbReference type="PANTHER" id="PTHR16502:SF0">
    <property type="entry name" value="KERATINOCYTE-ASSOCIATED TRANSMEMBRANE PROTEIN 2"/>
    <property type="match status" value="1"/>
</dbReference>
<reference evidence="4" key="1">
    <citation type="submission" date="2022-08" db="UniProtKB">
        <authorList>
            <consortium name="EnsemblMetazoa"/>
        </authorList>
    </citation>
    <scope>IDENTIFICATION</scope>
    <source>
        <strain evidence="4">Israel</strain>
    </source>
</reference>
<sequence>MWNLLIVVIGVVLGTNAMPPPQSLKDSRDALLNAKLLPVLGDCSRNSPTVKKLCDLYVYVVRNDTAPQNMTQEFETLLHHPETDVKGFCGRMLQYEGVKNYLPAEGSCEKRCSELDDQDREFTKPLCRLILWRLEAQKAGQISPPVGEIAAPTAGQEEVPTAESGKVDSTPGISTGVESKEKLPLPKVSTFKPPVTPPGSASKVEILPEILQKPSSVSESTSTKAAEEGHEEKKAIPPEPTKINPEVQQEKKVVPPEPTKLNPEVKLNAPSTVEEPQQPEGPEEVKKQPGVEEESNENLKDLENDRDDDSPNDYDNFEGADDGTSVKGDLGQLDPKDSDITIDRSDMKDIPYVNKMEVVDMKKDPFHEVEESNFLTYFMCMMIVCILAYVVYHNKSKVLALVLEGRRSSQGRGRRKHTAAYRKLDSNLEEAIASSATSRTSQIIY</sequence>
<evidence type="ECO:0000256" key="3">
    <source>
        <dbReference type="SAM" id="SignalP"/>
    </source>
</evidence>
<keyword evidence="2" id="KW-0472">Membrane</keyword>
<dbReference type="Pfam" id="PF17818">
    <property type="entry name" value="KCT2"/>
    <property type="match status" value="1"/>
</dbReference>
<evidence type="ECO:0000256" key="1">
    <source>
        <dbReference type="SAM" id="MobiDB-lite"/>
    </source>
</evidence>
<dbReference type="EnsemblMetazoa" id="PPAI003192-RA">
    <property type="protein sequence ID" value="PPAI003192-PA"/>
    <property type="gene ID" value="PPAI003192"/>
</dbReference>
<feature type="compositionally biased region" description="Basic and acidic residues" evidence="1">
    <location>
        <begin position="225"/>
        <end position="236"/>
    </location>
</feature>
<keyword evidence="2" id="KW-1133">Transmembrane helix</keyword>
<keyword evidence="3" id="KW-0732">Signal</keyword>
<evidence type="ECO:0000313" key="5">
    <source>
        <dbReference type="Proteomes" id="UP000092462"/>
    </source>
</evidence>
<keyword evidence="5" id="KW-1185">Reference proteome</keyword>